<dbReference type="AlphaFoldDB" id="A0A1F7J239"/>
<proteinExistence type="predicted"/>
<dbReference type="Proteomes" id="UP000178558">
    <property type="component" value="Unassembled WGS sequence"/>
</dbReference>
<evidence type="ECO:0000313" key="1">
    <source>
        <dbReference type="EMBL" id="OGK49670.1"/>
    </source>
</evidence>
<dbReference type="EMBL" id="MGAQ01000028">
    <property type="protein sequence ID" value="OGK49670.1"/>
    <property type="molecule type" value="Genomic_DNA"/>
</dbReference>
<accession>A0A1F7J239</accession>
<evidence type="ECO:0000313" key="2">
    <source>
        <dbReference type="Proteomes" id="UP000178558"/>
    </source>
</evidence>
<reference evidence="1 2" key="1">
    <citation type="journal article" date="2016" name="Nat. Commun.">
        <title>Thousands of microbial genomes shed light on interconnected biogeochemical processes in an aquifer system.</title>
        <authorList>
            <person name="Anantharaman K."/>
            <person name="Brown C.T."/>
            <person name="Hug L.A."/>
            <person name="Sharon I."/>
            <person name="Castelle C.J."/>
            <person name="Probst A.J."/>
            <person name="Thomas B.C."/>
            <person name="Singh A."/>
            <person name="Wilkins M.J."/>
            <person name="Karaoz U."/>
            <person name="Brodie E.L."/>
            <person name="Williams K.H."/>
            <person name="Hubbard S.S."/>
            <person name="Banfield J.F."/>
        </authorList>
    </citation>
    <scope>NUCLEOTIDE SEQUENCE [LARGE SCALE GENOMIC DNA]</scope>
</reference>
<protein>
    <submittedName>
        <fullName evidence="1">Uncharacterized protein</fullName>
    </submittedName>
</protein>
<gene>
    <name evidence="1" type="ORF">A3B50_02995</name>
</gene>
<organism evidence="1 2">
    <name type="scientific">Candidatus Roizmanbacteria bacterium RIFCSPLOWO2_01_FULL_40_42</name>
    <dbReference type="NCBI Taxonomy" id="1802066"/>
    <lineage>
        <taxon>Bacteria</taxon>
        <taxon>Candidatus Roizmaniibacteriota</taxon>
    </lineage>
</organism>
<name>A0A1F7J239_9BACT</name>
<comment type="caution">
    <text evidence="1">The sequence shown here is derived from an EMBL/GenBank/DDBJ whole genome shotgun (WGS) entry which is preliminary data.</text>
</comment>
<sequence length="260" mass="26598">MKKSRFPTLSIFSLALLSVVIIVLLLQAFRFAKEIRAAAGTLTISSNNLTVSGAVTGKALAIVNETGDQNILTASASGTTKLQLDRSGDVTTVDNAWIGLGSAAGRVEFDDQTTDEVNILDANVGIGDSTPDALLDVEGTVGLGVGGVVFTAIKSTTTTWDPASTGNGANAISDVTMPSGTDAVITVVPPSNMPTCGGFGCYYTGGGIAVNSSNAYGSQGRVQLTGSWSNANVVRLVFGNASGGTVNPSSGTWTFWYIDD</sequence>